<evidence type="ECO:0008006" key="3">
    <source>
        <dbReference type="Google" id="ProtNLM"/>
    </source>
</evidence>
<accession>E1QE35</accession>
<dbReference type="STRING" id="644282.Deba_0448"/>
<sequence>MLAAWPRDVAWAVDQAVGRGFARDLASAYAKLPDTICAREGHCCGLLPPVHPIEALCWLGRLADQRADRRADELANLTEHFLTNAVRRRPCPWREEGACHVYEQRFFGCRAYGLWSAGHYARRHRAAAGNQARVAAAWAELGVKLPNEVLAAGPGYCRNVRPISGAAAPSDADIEALESRIQALGRGMTMPEAVWQWGGDISFAAAWLTLGPRLALERKVAATRAALAGLHQEFAEIIDQSRQAAREMAC</sequence>
<keyword evidence="2" id="KW-1185">Reference proteome</keyword>
<evidence type="ECO:0000313" key="1">
    <source>
        <dbReference type="EMBL" id="ADK83821.1"/>
    </source>
</evidence>
<proteinExistence type="predicted"/>
<reference evidence="1 2" key="1">
    <citation type="journal article" date="2010" name="Stand. Genomic Sci.">
        <title>Complete genome sequence of Desulfarculus baarsii type strain (2st14).</title>
        <authorList>
            <person name="Sun H."/>
            <person name="Spring S."/>
            <person name="Lapidus A."/>
            <person name="Davenport K."/>
            <person name="Del Rio T.G."/>
            <person name="Tice H."/>
            <person name="Nolan M."/>
            <person name="Copeland A."/>
            <person name="Cheng J.F."/>
            <person name="Lucas S."/>
            <person name="Tapia R."/>
            <person name="Goodwin L."/>
            <person name="Pitluck S."/>
            <person name="Ivanova N."/>
            <person name="Pagani I."/>
            <person name="Mavromatis K."/>
            <person name="Ovchinnikova G."/>
            <person name="Pati A."/>
            <person name="Chen A."/>
            <person name="Palaniappan K."/>
            <person name="Hauser L."/>
            <person name="Chang Y.J."/>
            <person name="Jeffries C.D."/>
            <person name="Detter J.C."/>
            <person name="Han C."/>
            <person name="Rohde M."/>
            <person name="Brambilla E."/>
            <person name="Goker M."/>
            <person name="Woyke T."/>
            <person name="Bristow J."/>
            <person name="Eisen J.A."/>
            <person name="Markowitz V."/>
            <person name="Hugenholtz P."/>
            <person name="Kyrpides N.C."/>
            <person name="Klenk H.P."/>
            <person name="Land M."/>
        </authorList>
    </citation>
    <scope>NUCLEOTIDE SEQUENCE [LARGE SCALE GENOMIC DNA]</scope>
    <source>
        <strain evidence="2">ATCC 33931 / DSM 2075 / LMG 7858 / VKM B-1802 / 2st14</strain>
    </source>
</reference>
<name>E1QE35_DESB2</name>
<dbReference type="eggNOG" id="COG0727">
    <property type="taxonomic scope" value="Bacteria"/>
</dbReference>
<protein>
    <recommendedName>
        <fullName evidence="3">YkgJ family cysteine cluster protein</fullName>
    </recommendedName>
</protein>
<evidence type="ECO:0000313" key="2">
    <source>
        <dbReference type="Proteomes" id="UP000009047"/>
    </source>
</evidence>
<dbReference type="HOGENOM" id="CLU_1110023_0_0_7"/>
<dbReference type="Proteomes" id="UP000009047">
    <property type="component" value="Chromosome"/>
</dbReference>
<dbReference type="KEGG" id="dbr:Deba_0448"/>
<gene>
    <name evidence="1" type="ordered locus">Deba_0448</name>
</gene>
<dbReference type="AlphaFoldDB" id="E1QE35"/>
<organism evidence="1 2">
    <name type="scientific">Desulfarculus baarsii (strain ATCC 33931 / DSM 2075 / LMG 7858 / VKM B-1802 / 2st14)</name>
    <dbReference type="NCBI Taxonomy" id="644282"/>
    <lineage>
        <taxon>Bacteria</taxon>
        <taxon>Pseudomonadati</taxon>
        <taxon>Thermodesulfobacteriota</taxon>
        <taxon>Desulfarculia</taxon>
        <taxon>Desulfarculales</taxon>
        <taxon>Desulfarculaceae</taxon>
        <taxon>Desulfarculus</taxon>
    </lineage>
</organism>
<dbReference type="EMBL" id="CP002085">
    <property type="protein sequence ID" value="ADK83821.1"/>
    <property type="molecule type" value="Genomic_DNA"/>
</dbReference>